<protein>
    <recommendedName>
        <fullName evidence="5">Plant bHLH transcription factor ACT-like domain-containing protein</fullName>
    </recommendedName>
</protein>
<keyword evidence="3" id="KW-0539">Nucleus</keyword>
<accession>A0AAN7RAD0</accession>
<dbReference type="GO" id="GO:0003700">
    <property type="term" value="F:DNA-binding transcription factor activity"/>
    <property type="evidence" value="ECO:0007669"/>
    <property type="project" value="TreeGrafter"/>
</dbReference>
<comment type="subcellular location">
    <subcellularLocation>
        <location evidence="1">Nucleus</location>
    </subcellularLocation>
</comment>
<evidence type="ECO:0000313" key="6">
    <source>
        <dbReference type="EMBL" id="KAK4795707.1"/>
    </source>
</evidence>
<feature type="compositionally biased region" description="Polar residues" evidence="4">
    <location>
        <begin position="23"/>
        <end position="32"/>
    </location>
</feature>
<gene>
    <name evidence="6" type="ORF">SAY86_028033</name>
</gene>
<evidence type="ECO:0000313" key="7">
    <source>
        <dbReference type="Proteomes" id="UP001346149"/>
    </source>
</evidence>
<name>A0AAN7RAD0_TRANT</name>
<feature type="region of interest" description="Disordered" evidence="4">
    <location>
        <begin position="1"/>
        <end position="40"/>
    </location>
</feature>
<evidence type="ECO:0000259" key="5">
    <source>
        <dbReference type="Pfam" id="PF22754"/>
    </source>
</evidence>
<reference evidence="6 7" key="1">
    <citation type="journal article" date="2023" name="Hortic Res">
        <title>Pangenome of water caltrop reveals structural variations and asymmetric subgenome divergence after allopolyploidization.</title>
        <authorList>
            <person name="Zhang X."/>
            <person name="Chen Y."/>
            <person name="Wang L."/>
            <person name="Yuan Y."/>
            <person name="Fang M."/>
            <person name="Shi L."/>
            <person name="Lu R."/>
            <person name="Comes H.P."/>
            <person name="Ma Y."/>
            <person name="Chen Y."/>
            <person name="Huang G."/>
            <person name="Zhou Y."/>
            <person name="Zheng Z."/>
            <person name="Qiu Y."/>
        </authorList>
    </citation>
    <scope>NUCLEOTIDE SEQUENCE [LARGE SCALE GENOMIC DNA]</scope>
    <source>
        <strain evidence="6">F231</strain>
    </source>
</reference>
<dbReference type="Proteomes" id="UP001346149">
    <property type="component" value="Unassembled WGS sequence"/>
</dbReference>
<dbReference type="Pfam" id="PF22754">
    <property type="entry name" value="bHLH-TF_ACT-like_plant"/>
    <property type="match status" value="1"/>
</dbReference>
<evidence type="ECO:0000256" key="3">
    <source>
        <dbReference type="ARBA" id="ARBA00023242"/>
    </source>
</evidence>
<feature type="compositionally biased region" description="Basic and acidic residues" evidence="4">
    <location>
        <begin position="1"/>
        <end position="14"/>
    </location>
</feature>
<comment type="caution">
    <text evidence="6">The sequence shown here is derived from an EMBL/GenBank/DDBJ whole genome shotgun (WGS) entry which is preliminary data.</text>
</comment>
<dbReference type="EMBL" id="JAXQNO010000006">
    <property type="protein sequence ID" value="KAK4795707.1"/>
    <property type="molecule type" value="Genomic_DNA"/>
</dbReference>
<dbReference type="CDD" id="cd04873">
    <property type="entry name" value="ACT_UUR-ACR-like"/>
    <property type="match status" value="1"/>
</dbReference>
<dbReference type="PANTHER" id="PTHR31945">
    <property type="entry name" value="TRANSCRIPTION FACTOR SCREAM2-RELATED"/>
    <property type="match status" value="1"/>
</dbReference>
<sequence length="146" mass="16180">MSSRDRKQSEPYEKPKHRRHHAISSSSGNTVPITKDAAKHIGEFKDQQEETVGASTNLEVNVQNLDKGGFRINVHAERNCPGLLVWILEAFEELGLDVSDARVSCEDSFHLEAVGREEEGKDGVDAQGVKQAVVQAIKNWSQTTLN</sequence>
<feature type="domain" description="Plant bHLH transcription factor ACT-like" evidence="5">
    <location>
        <begin position="59"/>
        <end position="138"/>
    </location>
</feature>
<evidence type="ECO:0000256" key="4">
    <source>
        <dbReference type="SAM" id="MobiDB-lite"/>
    </source>
</evidence>
<proteinExistence type="predicted"/>
<dbReference type="InterPro" id="IPR054502">
    <property type="entry name" value="bHLH-TF_ACT-like_plant"/>
</dbReference>
<dbReference type="AlphaFoldDB" id="A0AAN7RAD0"/>
<evidence type="ECO:0000256" key="2">
    <source>
        <dbReference type="ARBA" id="ARBA00023125"/>
    </source>
</evidence>
<evidence type="ECO:0000256" key="1">
    <source>
        <dbReference type="ARBA" id="ARBA00004123"/>
    </source>
</evidence>
<dbReference type="GO" id="GO:0043565">
    <property type="term" value="F:sequence-specific DNA binding"/>
    <property type="evidence" value="ECO:0007669"/>
    <property type="project" value="TreeGrafter"/>
</dbReference>
<keyword evidence="2" id="KW-0238">DNA-binding</keyword>
<dbReference type="PANTHER" id="PTHR31945:SF45">
    <property type="entry name" value="EXPRESSED PROTEIN"/>
    <property type="match status" value="1"/>
</dbReference>
<dbReference type="InterPro" id="IPR051358">
    <property type="entry name" value="TF_AMS/ICE1/BHLH6-like"/>
</dbReference>
<dbReference type="GO" id="GO:0005634">
    <property type="term" value="C:nucleus"/>
    <property type="evidence" value="ECO:0007669"/>
    <property type="project" value="UniProtKB-SubCell"/>
</dbReference>
<organism evidence="6 7">
    <name type="scientific">Trapa natans</name>
    <name type="common">Water chestnut</name>
    <dbReference type="NCBI Taxonomy" id="22666"/>
    <lineage>
        <taxon>Eukaryota</taxon>
        <taxon>Viridiplantae</taxon>
        <taxon>Streptophyta</taxon>
        <taxon>Embryophyta</taxon>
        <taxon>Tracheophyta</taxon>
        <taxon>Spermatophyta</taxon>
        <taxon>Magnoliopsida</taxon>
        <taxon>eudicotyledons</taxon>
        <taxon>Gunneridae</taxon>
        <taxon>Pentapetalae</taxon>
        <taxon>rosids</taxon>
        <taxon>malvids</taxon>
        <taxon>Myrtales</taxon>
        <taxon>Lythraceae</taxon>
        <taxon>Trapa</taxon>
    </lineage>
</organism>
<keyword evidence="7" id="KW-1185">Reference proteome</keyword>